<accession>A0A9C6U459</accession>
<organism evidence="2 3">
    <name type="scientific">Frankliniella occidentalis</name>
    <name type="common">Western flower thrips</name>
    <name type="synonym">Euthrips occidentalis</name>
    <dbReference type="NCBI Taxonomy" id="133901"/>
    <lineage>
        <taxon>Eukaryota</taxon>
        <taxon>Metazoa</taxon>
        <taxon>Ecdysozoa</taxon>
        <taxon>Arthropoda</taxon>
        <taxon>Hexapoda</taxon>
        <taxon>Insecta</taxon>
        <taxon>Pterygota</taxon>
        <taxon>Neoptera</taxon>
        <taxon>Paraneoptera</taxon>
        <taxon>Thysanoptera</taxon>
        <taxon>Terebrantia</taxon>
        <taxon>Thripoidea</taxon>
        <taxon>Thripidae</taxon>
        <taxon>Frankliniella</taxon>
    </lineage>
</organism>
<feature type="compositionally biased region" description="Low complexity" evidence="1">
    <location>
        <begin position="130"/>
        <end position="152"/>
    </location>
</feature>
<feature type="region of interest" description="Disordered" evidence="1">
    <location>
        <begin position="105"/>
        <end position="164"/>
    </location>
</feature>
<keyword evidence="2" id="KW-1185">Reference proteome</keyword>
<name>A0A9C6U459_FRAOC</name>
<evidence type="ECO:0000256" key="1">
    <source>
        <dbReference type="SAM" id="MobiDB-lite"/>
    </source>
</evidence>
<reference evidence="3" key="1">
    <citation type="submission" date="2025-08" db="UniProtKB">
        <authorList>
            <consortium name="RefSeq"/>
        </authorList>
    </citation>
    <scope>IDENTIFICATION</scope>
    <source>
        <tissue evidence="3">Whole organism</tissue>
    </source>
</reference>
<dbReference type="KEGG" id="foc:113217010"/>
<dbReference type="RefSeq" id="XP_052121063.1">
    <property type="nucleotide sequence ID" value="XM_052265103.1"/>
</dbReference>
<evidence type="ECO:0000313" key="2">
    <source>
        <dbReference type="Proteomes" id="UP000504606"/>
    </source>
</evidence>
<dbReference type="PANTHER" id="PTHR48174:SF5">
    <property type="entry name" value="VACUOLAR PROTEIN SORTING-ASSOCIATED PROTEIN 62"/>
    <property type="match status" value="1"/>
</dbReference>
<dbReference type="Proteomes" id="UP000504606">
    <property type="component" value="Unplaced"/>
</dbReference>
<gene>
    <name evidence="3" type="primary">LOC113217010</name>
</gene>
<protein>
    <submittedName>
        <fullName evidence="3">Uncharacterized protein LOC113217010</fullName>
    </submittedName>
</protein>
<evidence type="ECO:0000313" key="3">
    <source>
        <dbReference type="RefSeq" id="XP_052121063.1"/>
    </source>
</evidence>
<proteinExistence type="predicted"/>
<dbReference type="PANTHER" id="PTHR48174">
    <property type="entry name" value="DUF946 FAMILY PROTEIN"/>
    <property type="match status" value="1"/>
</dbReference>
<dbReference type="GeneID" id="113217010"/>
<sequence length="491" mass="52149">MRRASAPCPAVLLQPLHRLHLLALLLAAALGALVLGAAVVGDGPPPPLLALARPGAAMSPAAARSVERLVARWAPLVWLSPGERFMPAGVEDFLQHVTPVTPVVSKKQRARTATAAGLGGSRARRGGSSGSSRTSTTAARVGRAAAAAAPGSPQGPPQGLPQGPRSAAWYLVSNASVDELLSNSSSFLYGRDPSRLPVPVYAVVTLCDEARLRPKLDPALDRDDGSLENNELPVADAGGREAAPLLHVTYWMFFPYNEGKPVCVLDLGPLGPWPLPLLWGSCMGSWKHFGAHVGDWEHVSLSFSDVHHPDAMYVSTHEAGGFYRWSGAAAGAAGAAPGKARAARGARGGHLVLERQEVRKGSELLQRASFPPVARLHRATGRPELFAAQGSHGLWTRPGDHRYIRVPRLYDHSGYGVPWRTWERLTVLYEGAASTAGWLRFLGRWGNPRAGCHPLSAAICAQADGPTGIPLKGRPFSCPVPRPVPPLAPRR</sequence>
<dbReference type="OrthoDB" id="188042at2759"/>
<dbReference type="AlphaFoldDB" id="A0A9C6U459"/>